<sequence length="189" mass="21077">MSRVYTGRASFVFTGLCRPERSRLCYVNSIKGPAVWAVGLFCFCSIFMSAAGPKSGLDRDKDVGRKSTMEAAVVFETRAVSSGWRSERRVLWEILKSQPCMALLCWARPGRRACSYLGHDPMGEDIFQAFEEYQTPPVHLNPRLVSTTLAAQARPADPGNLTPQSRWEINDSLQLRGSSNPSIQDQSEQ</sequence>
<proteinExistence type="predicted"/>
<dbReference type="AlphaFoldDB" id="A0A4Z2H985"/>
<dbReference type="EMBL" id="SRLO01000294">
    <property type="protein sequence ID" value="TNN62379.1"/>
    <property type="molecule type" value="Genomic_DNA"/>
</dbReference>
<gene>
    <name evidence="2" type="ORF">EYF80_027390</name>
</gene>
<accession>A0A4Z2H985</accession>
<feature type="transmembrane region" description="Helical" evidence="1">
    <location>
        <begin position="34"/>
        <end position="51"/>
    </location>
</feature>
<reference evidence="2 3" key="1">
    <citation type="submission" date="2019-03" db="EMBL/GenBank/DDBJ databases">
        <title>First draft genome of Liparis tanakae, snailfish: a comprehensive survey of snailfish specific genes.</title>
        <authorList>
            <person name="Kim W."/>
            <person name="Song I."/>
            <person name="Jeong J.-H."/>
            <person name="Kim D."/>
            <person name="Kim S."/>
            <person name="Ryu S."/>
            <person name="Song J.Y."/>
            <person name="Lee S.K."/>
        </authorList>
    </citation>
    <scope>NUCLEOTIDE SEQUENCE [LARGE SCALE GENOMIC DNA]</scope>
    <source>
        <tissue evidence="2">Muscle</tissue>
    </source>
</reference>
<evidence type="ECO:0000313" key="3">
    <source>
        <dbReference type="Proteomes" id="UP000314294"/>
    </source>
</evidence>
<comment type="caution">
    <text evidence="2">The sequence shown here is derived from an EMBL/GenBank/DDBJ whole genome shotgun (WGS) entry which is preliminary data.</text>
</comment>
<evidence type="ECO:0000256" key="1">
    <source>
        <dbReference type="SAM" id="Phobius"/>
    </source>
</evidence>
<keyword evidence="1" id="KW-0812">Transmembrane</keyword>
<evidence type="ECO:0000313" key="2">
    <source>
        <dbReference type="EMBL" id="TNN62379.1"/>
    </source>
</evidence>
<organism evidence="2 3">
    <name type="scientific">Liparis tanakae</name>
    <name type="common">Tanaka's snailfish</name>
    <dbReference type="NCBI Taxonomy" id="230148"/>
    <lineage>
        <taxon>Eukaryota</taxon>
        <taxon>Metazoa</taxon>
        <taxon>Chordata</taxon>
        <taxon>Craniata</taxon>
        <taxon>Vertebrata</taxon>
        <taxon>Euteleostomi</taxon>
        <taxon>Actinopterygii</taxon>
        <taxon>Neopterygii</taxon>
        <taxon>Teleostei</taxon>
        <taxon>Neoteleostei</taxon>
        <taxon>Acanthomorphata</taxon>
        <taxon>Eupercaria</taxon>
        <taxon>Perciformes</taxon>
        <taxon>Cottioidei</taxon>
        <taxon>Cottales</taxon>
        <taxon>Liparidae</taxon>
        <taxon>Liparis</taxon>
    </lineage>
</organism>
<keyword evidence="1" id="KW-0472">Membrane</keyword>
<name>A0A4Z2H985_9TELE</name>
<keyword evidence="1" id="KW-1133">Transmembrane helix</keyword>
<keyword evidence="3" id="KW-1185">Reference proteome</keyword>
<protein>
    <submittedName>
        <fullName evidence="2">Uncharacterized protein</fullName>
    </submittedName>
</protein>
<dbReference type="Proteomes" id="UP000314294">
    <property type="component" value="Unassembled WGS sequence"/>
</dbReference>